<dbReference type="RefSeq" id="WP_160066606.1">
    <property type="nucleotide sequence ID" value="NZ_WUYX01000060.1"/>
</dbReference>
<organism evidence="4 5">
    <name type="scientific">Natronorubrum halalkaliphilum</name>
    <dbReference type="NCBI Taxonomy" id="2691917"/>
    <lineage>
        <taxon>Archaea</taxon>
        <taxon>Methanobacteriati</taxon>
        <taxon>Methanobacteriota</taxon>
        <taxon>Stenosarchaea group</taxon>
        <taxon>Halobacteria</taxon>
        <taxon>Halobacteriales</taxon>
        <taxon>Natrialbaceae</taxon>
        <taxon>Natronorubrum</taxon>
    </lineage>
</organism>
<dbReference type="Proteomes" id="UP000434101">
    <property type="component" value="Unassembled WGS sequence"/>
</dbReference>
<feature type="compositionally biased region" description="Low complexity" evidence="2">
    <location>
        <begin position="175"/>
        <end position="211"/>
    </location>
</feature>
<comment type="caution">
    <text evidence="4">The sequence shown here is derived from an EMBL/GenBank/DDBJ whole genome shotgun (WGS) entry which is preliminary data.</text>
</comment>
<feature type="compositionally biased region" description="Acidic residues" evidence="2">
    <location>
        <begin position="221"/>
        <end position="235"/>
    </location>
</feature>
<dbReference type="OrthoDB" id="205984at2157"/>
<feature type="region of interest" description="Disordered" evidence="2">
    <location>
        <begin position="139"/>
        <end position="309"/>
    </location>
</feature>
<feature type="compositionally biased region" description="Low complexity" evidence="2">
    <location>
        <begin position="259"/>
        <end position="277"/>
    </location>
</feature>
<reference evidence="4 5" key="1">
    <citation type="submission" date="2020-01" db="EMBL/GenBank/DDBJ databases">
        <title>Natronorubrum sp. JWXQ-INN 674 isolated from Inner Mongolia Autonomous Region of China.</title>
        <authorList>
            <person name="Xue Q."/>
        </authorList>
    </citation>
    <scope>NUCLEOTIDE SEQUENCE [LARGE SCALE GENOMIC DNA]</scope>
    <source>
        <strain evidence="4 5">JWXQ-INN-674</strain>
    </source>
</reference>
<dbReference type="AlphaFoldDB" id="A0A6B0VTD8"/>
<accession>A0A6B0VTD8</accession>
<keyword evidence="3" id="KW-0812">Transmembrane</keyword>
<evidence type="ECO:0000313" key="5">
    <source>
        <dbReference type="Proteomes" id="UP000434101"/>
    </source>
</evidence>
<feature type="compositionally biased region" description="Basic and acidic residues" evidence="2">
    <location>
        <begin position="278"/>
        <end position="294"/>
    </location>
</feature>
<protein>
    <submittedName>
        <fullName evidence="4">Uncharacterized protein</fullName>
    </submittedName>
</protein>
<keyword evidence="3" id="KW-0472">Membrane</keyword>
<gene>
    <name evidence="4" type="ORF">GS429_17370</name>
</gene>
<feature type="transmembrane region" description="Helical" evidence="3">
    <location>
        <begin position="60"/>
        <end position="85"/>
    </location>
</feature>
<proteinExistence type="predicted"/>
<name>A0A6B0VTD8_9EURY</name>
<dbReference type="EMBL" id="WUYX01000060">
    <property type="protein sequence ID" value="MXV63799.1"/>
    <property type="molecule type" value="Genomic_DNA"/>
</dbReference>
<evidence type="ECO:0000256" key="2">
    <source>
        <dbReference type="SAM" id="MobiDB-lite"/>
    </source>
</evidence>
<keyword evidence="3" id="KW-1133">Transmembrane helix</keyword>
<sequence>MDVRYPFKWALVYRAVAAGALILGLVLVVVGFLAGFGSAITSLVGDPLNPGSAIERANPSITVLFCVLGVIVWQVGKTYALFLTVPRAAGRAAARRFDTEQVSNEVLAGLDDRLAELESELADTRREIRALERAEHTARFDEREHLESNPESADSMVDASDADEGTDERVDTDVTDVTADTNDTDSSAATETRPVPTSVASSEVESASDASATRDHAAAEAGDEAGEDDEADENGDAGAGTDTIDGTGDGDDVEDALPGTGDATTATGAAASTTDSESETKAQTETETETRTEAEANPDAAGTGDTPAE</sequence>
<evidence type="ECO:0000313" key="4">
    <source>
        <dbReference type="EMBL" id="MXV63799.1"/>
    </source>
</evidence>
<evidence type="ECO:0000256" key="1">
    <source>
        <dbReference type="SAM" id="Coils"/>
    </source>
</evidence>
<feature type="coiled-coil region" evidence="1">
    <location>
        <begin position="107"/>
        <end position="134"/>
    </location>
</feature>
<evidence type="ECO:0000256" key="3">
    <source>
        <dbReference type="SAM" id="Phobius"/>
    </source>
</evidence>
<feature type="transmembrane region" description="Helical" evidence="3">
    <location>
        <begin position="12"/>
        <end position="40"/>
    </location>
</feature>
<keyword evidence="5" id="KW-1185">Reference proteome</keyword>
<keyword evidence="1" id="KW-0175">Coiled coil</keyword>
<feature type="compositionally biased region" description="Basic and acidic residues" evidence="2">
    <location>
        <begin position="139"/>
        <end position="148"/>
    </location>
</feature>